<evidence type="ECO:0000256" key="3">
    <source>
        <dbReference type="ARBA" id="ARBA00022692"/>
    </source>
</evidence>
<comment type="subcellular location">
    <subcellularLocation>
        <location evidence="1">Membrane</location>
        <topology evidence="1">Multi-pass membrane protein</topology>
    </subcellularLocation>
</comment>
<evidence type="ECO:0000256" key="2">
    <source>
        <dbReference type="ARBA" id="ARBA00022475"/>
    </source>
</evidence>
<feature type="transmembrane region" description="Helical" evidence="6">
    <location>
        <begin position="255"/>
        <end position="273"/>
    </location>
</feature>
<keyword evidence="3 6" id="KW-0812">Transmembrane</keyword>
<dbReference type="InterPro" id="IPR000537">
    <property type="entry name" value="UbiA_prenyltransferase"/>
</dbReference>
<dbReference type="EMBL" id="AODQ01000039">
    <property type="protein sequence ID" value="EMR02968.1"/>
    <property type="molecule type" value="Genomic_DNA"/>
</dbReference>
<dbReference type="STRING" id="1279009.ADICEAN_01875"/>
<sequence length="328" mass="36931">MRKDRGAMAAARRQFFDTAILLRTQNPLATPLQHSSMEASLSSRPLLSAFTGLLLITRFPNLLLVGLTQYLTAIFLVGPRSDWFSYLSSPKLFLLSSSTILIAAAGYIINDYYDVKIDYINKPDRVVVGKVLKRRVVMAVHTLFNVLGIGMAFWLSPEVGLLTLLAAVWLWLYSNLLKRLPFVGNFSVAVLTGLTVCVVALYYQQNTDLIYTYALFAFVLSLVREIVKDMEDLRGDLAFGCKTLPIVWGIRRTKWIQYLLLASLILLLVLMAGKVEQALLKSVFFLLILPIVYFTARLAVADSRSEFAWLSSFSKWIMLAGVLSMMLY</sequence>
<keyword evidence="7" id="KW-0808">Transferase</keyword>
<dbReference type="PANTHER" id="PTHR42723">
    <property type="entry name" value="CHLOROPHYLL SYNTHASE"/>
    <property type="match status" value="1"/>
</dbReference>
<dbReference type="PATRIC" id="fig|1279009.4.peg.1905"/>
<evidence type="ECO:0000256" key="1">
    <source>
        <dbReference type="ARBA" id="ARBA00004141"/>
    </source>
</evidence>
<keyword evidence="2" id="KW-1003">Cell membrane</keyword>
<dbReference type="Pfam" id="PF01040">
    <property type="entry name" value="UbiA"/>
    <property type="match status" value="1"/>
</dbReference>
<dbReference type="AlphaFoldDB" id="M7N2R6"/>
<dbReference type="PANTHER" id="PTHR42723:SF1">
    <property type="entry name" value="CHLOROPHYLL SYNTHASE, CHLOROPLASTIC"/>
    <property type="match status" value="1"/>
</dbReference>
<feature type="transmembrane region" description="Helical" evidence="6">
    <location>
        <begin position="209"/>
        <end position="227"/>
    </location>
</feature>
<feature type="transmembrane region" description="Helical" evidence="6">
    <location>
        <begin position="46"/>
        <end position="72"/>
    </location>
</feature>
<evidence type="ECO:0000256" key="6">
    <source>
        <dbReference type="SAM" id="Phobius"/>
    </source>
</evidence>
<protein>
    <submittedName>
        <fullName evidence="7">Prenyltransferase</fullName>
    </submittedName>
</protein>
<dbReference type="InterPro" id="IPR044878">
    <property type="entry name" value="UbiA_sf"/>
</dbReference>
<dbReference type="Gene3D" id="1.10.357.140">
    <property type="entry name" value="UbiA prenyltransferase"/>
    <property type="match status" value="1"/>
</dbReference>
<evidence type="ECO:0000313" key="8">
    <source>
        <dbReference type="Proteomes" id="UP000011910"/>
    </source>
</evidence>
<dbReference type="CDD" id="cd13961">
    <property type="entry name" value="PT_UbiA_DGGGPS"/>
    <property type="match status" value="1"/>
</dbReference>
<comment type="caution">
    <text evidence="7">The sequence shown here is derived from an EMBL/GenBank/DDBJ whole genome shotgun (WGS) entry which is preliminary data.</text>
</comment>
<feature type="transmembrane region" description="Helical" evidence="6">
    <location>
        <begin position="279"/>
        <end position="300"/>
    </location>
</feature>
<gene>
    <name evidence="7" type="ORF">ADICEAN_01875</name>
</gene>
<name>M7N2R6_9BACT</name>
<dbReference type="InterPro" id="IPR050475">
    <property type="entry name" value="Prenyltransferase_related"/>
</dbReference>
<dbReference type="NCBIfam" id="NF009513">
    <property type="entry name" value="PRK12872.1-3"/>
    <property type="match status" value="1"/>
</dbReference>
<keyword evidence="8" id="KW-1185">Reference proteome</keyword>
<evidence type="ECO:0000256" key="5">
    <source>
        <dbReference type="ARBA" id="ARBA00023136"/>
    </source>
</evidence>
<accession>M7N2R6</accession>
<dbReference type="eggNOG" id="COG0382">
    <property type="taxonomic scope" value="Bacteria"/>
</dbReference>
<dbReference type="GO" id="GO:0016020">
    <property type="term" value="C:membrane"/>
    <property type="evidence" value="ECO:0007669"/>
    <property type="project" value="UniProtKB-SubCell"/>
</dbReference>
<keyword evidence="4 6" id="KW-1133">Transmembrane helix</keyword>
<reference evidence="7 8" key="1">
    <citation type="journal article" date="2013" name="Genome Announc.">
        <title>Draft Genome Sequence of Cesiribacter andamanensis Strain AMV16T, Isolated from a Soil Sample from a Mud Volcano in the Andaman Islands, India.</title>
        <authorList>
            <person name="Shivaji S."/>
            <person name="Ara S."/>
            <person name="Begum Z."/>
            <person name="Srinivas T.N."/>
            <person name="Singh A."/>
            <person name="Kumar Pinnaka A."/>
        </authorList>
    </citation>
    <scope>NUCLEOTIDE SEQUENCE [LARGE SCALE GENOMIC DNA]</scope>
    <source>
        <strain evidence="7 8">AMV16</strain>
    </source>
</reference>
<evidence type="ECO:0000256" key="4">
    <source>
        <dbReference type="ARBA" id="ARBA00022989"/>
    </source>
</evidence>
<feature type="transmembrane region" description="Helical" evidence="6">
    <location>
        <begin position="92"/>
        <end position="115"/>
    </location>
</feature>
<organism evidence="7 8">
    <name type="scientific">Cesiribacter andamanensis AMV16</name>
    <dbReference type="NCBI Taxonomy" id="1279009"/>
    <lineage>
        <taxon>Bacteria</taxon>
        <taxon>Pseudomonadati</taxon>
        <taxon>Bacteroidota</taxon>
        <taxon>Cytophagia</taxon>
        <taxon>Cytophagales</taxon>
        <taxon>Cesiribacteraceae</taxon>
        <taxon>Cesiribacter</taxon>
    </lineage>
</organism>
<keyword evidence="5 6" id="KW-0472">Membrane</keyword>
<feature type="transmembrane region" description="Helical" evidence="6">
    <location>
        <begin position="136"/>
        <end position="155"/>
    </location>
</feature>
<proteinExistence type="predicted"/>
<evidence type="ECO:0000313" key="7">
    <source>
        <dbReference type="EMBL" id="EMR02968.1"/>
    </source>
</evidence>
<feature type="transmembrane region" description="Helical" evidence="6">
    <location>
        <begin position="182"/>
        <end position="203"/>
    </location>
</feature>
<dbReference type="Gene3D" id="1.20.120.1780">
    <property type="entry name" value="UbiA prenyltransferase"/>
    <property type="match status" value="1"/>
</dbReference>
<dbReference type="Proteomes" id="UP000011910">
    <property type="component" value="Unassembled WGS sequence"/>
</dbReference>
<dbReference type="GO" id="GO:0016765">
    <property type="term" value="F:transferase activity, transferring alkyl or aryl (other than methyl) groups"/>
    <property type="evidence" value="ECO:0007669"/>
    <property type="project" value="InterPro"/>
</dbReference>